<dbReference type="AlphaFoldDB" id="A0A2C9JMH5"/>
<evidence type="ECO:0000256" key="1">
    <source>
        <dbReference type="ARBA" id="ARBA00010774"/>
    </source>
</evidence>
<dbReference type="OrthoDB" id="276515at2759"/>
<gene>
    <name evidence="5" type="primary">106060053</name>
</gene>
<dbReference type="Proteomes" id="UP000076420">
    <property type="component" value="Unassembled WGS sequence"/>
</dbReference>
<dbReference type="InterPro" id="IPR005135">
    <property type="entry name" value="Endo/exonuclease/phosphatase"/>
</dbReference>
<name>A0A2C9JMH5_BIOGL</name>
<dbReference type="SUPFAM" id="SSF56219">
    <property type="entry name" value="DNase I-like"/>
    <property type="match status" value="1"/>
</dbReference>
<dbReference type="VEuPathDB" id="VectorBase:BGLB004831"/>
<comment type="similarity">
    <text evidence="1">Belongs to the CCR4/nocturin family.</text>
</comment>
<feature type="domain" description="Endonuclease/exonuclease/phosphatase" evidence="4">
    <location>
        <begin position="51"/>
        <end position="321"/>
    </location>
</feature>
<dbReference type="PANTHER" id="PTHR12121">
    <property type="entry name" value="CARBON CATABOLITE REPRESSOR PROTEIN 4"/>
    <property type="match status" value="1"/>
</dbReference>
<dbReference type="Gene3D" id="3.60.10.10">
    <property type="entry name" value="Endonuclease/exonuclease/phosphatase"/>
    <property type="match status" value="1"/>
</dbReference>
<dbReference type="KEGG" id="bgt:106060053"/>
<evidence type="ECO:0000313" key="5">
    <source>
        <dbReference type="EnsemblMetazoa" id="BGLB004831-PB"/>
    </source>
</evidence>
<evidence type="ECO:0000256" key="2">
    <source>
        <dbReference type="ARBA" id="ARBA00022801"/>
    </source>
</evidence>
<organism evidence="5 6">
    <name type="scientific">Biomphalaria glabrata</name>
    <name type="common">Bloodfluke planorb</name>
    <name type="synonym">Freshwater snail</name>
    <dbReference type="NCBI Taxonomy" id="6526"/>
    <lineage>
        <taxon>Eukaryota</taxon>
        <taxon>Metazoa</taxon>
        <taxon>Spiralia</taxon>
        <taxon>Lophotrochozoa</taxon>
        <taxon>Mollusca</taxon>
        <taxon>Gastropoda</taxon>
        <taxon>Heterobranchia</taxon>
        <taxon>Euthyneura</taxon>
        <taxon>Panpulmonata</taxon>
        <taxon>Hygrophila</taxon>
        <taxon>Lymnaeoidea</taxon>
        <taxon>Planorbidae</taxon>
        <taxon>Biomphalaria</taxon>
    </lineage>
</organism>
<protein>
    <recommendedName>
        <fullName evidence="3">Nocturnin</fullName>
    </recommendedName>
</protein>
<sequence>MTESEPYTQLIKEVRGKSQSFNPSPLIKRDFISLSDGQNENMRKDNIFRIMQWNLLAQGLCQSSDGFILCPSAALNWCYRQYHILEELLSYSVDIFFLEEVDQFNYIKTCLEKINFDGLFLPKPDSPCLYEAENFGSDGCAIFWKKDKFELISHDECILLNDAKKKTNQVSLICKFRDLASGKVFMCAATHLKSKPGYENYRFQQGKYLESILREKAAGLPLILCGDFNAEPSELVVQVMKSSELGFRSAYSNLSEDGQEPPYTTWKVRSGKSGKNEEACHTIDYIFYTEKNIKCVKLLKLPTAEQIGPGRLPSYSYPSDHLSLAADFILL</sequence>
<proteinExistence type="inferred from homology"/>
<dbReference type="Pfam" id="PF03372">
    <property type="entry name" value="Exo_endo_phos"/>
    <property type="match status" value="1"/>
</dbReference>
<accession>A0A2C9JMH5</accession>
<dbReference type="InterPro" id="IPR050410">
    <property type="entry name" value="CCR4/nocturin_mRNA_transcr"/>
</dbReference>
<dbReference type="GO" id="GO:0006139">
    <property type="term" value="P:nucleobase-containing compound metabolic process"/>
    <property type="evidence" value="ECO:0007669"/>
    <property type="project" value="UniProtKB-ARBA"/>
</dbReference>
<dbReference type="VEuPathDB" id="VectorBase:BGLAX_027743"/>
<dbReference type="InterPro" id="IPR036691">
    <property type="entry name" value="Endo/exonu/phosph_ase_sf"/>
</dbReference>
<dbReference type="STRING" id="6526.A0A2C9JMH5"/>
<evidence type="ECO:0000259" key="4">
    <source>
        <dbReference type="Pfam" id="PF03372"/>
    </source>
</evidence>
<dbReference type="PANTHER" id="PTHR12121:SF45">
    <property type="entry name" value="NOCTURNIN"/>
    <property type="match status" value="1"/>
</dbReference>
<evidence type="ECO:0000256" key="3">
    <source>
        <dbReference type="ARBA" id="ARBA00023807"/>
    </source>
</evidence>
<dbReference type="GO" id="GO:0000175">
    <property type="term" value="F:3'-5'-RNA exonuclease activity"/>
    <property type="evidence" value="ECO:0007669"/>
    <property type="project" value="TreeGrafter"/>
</dbReference>
<keyword evidence="2" id="KW-0378">Hydrolase</keyword>
<dbReference type="RefSeq" id="XP_013073256.2">
    <property type="nucleotide sequence ID" value="XM_013217802.2"/>
</dbReference>
<reference evidence="5" key="1">
    <citation type="submission" date="2020-05" db="UniProtKB">
        <authorList>
            <consortium name="EnsemblMetazoa"/>
        </authorList>
    </citation>
    <scope>IDENTIFICATION</scope>
    <source>
        <strain evidence="5">BB02</strain>
    </source>
</reference>
<dbReference type="EnsemblMetazoa" id="BGLB004831-RB">
    <property type="protein sequence ID" value="BGLB004831-PB"/>
    <property type="gene ID" value="BGLB004831"/>
</dbReference>
<evidence type="ECO:0000313" key="6">
    <source>
        <dbReference type="Proteomes" id="UP000076420"/>
    </source>
</evidence>